<feature type="non-terminal residue" evidence="1">
    <location>
        <position position="84"/>
    </location>
</feature>
<comment type="caution">
    <text evidence="1">The sequence shown here is derived from an EMBL/GenBank/DDBJ whole genome shotgun (WGS) entry which is preliminary data.</text>
</comment>
<protein>
    <submittedName>
        <fullName evidence="1">Uncharacterized protein</fullName>
    </submittedName>
</protein>
<dbReference type="EMBL" id="CAAALY010063180">
    <property type="protein sequence ID" value="VEL23666.1"/>
    <property type="molecule type" value="Genomic_DNA"/>
</dbReference>
<evidence type="ECO:0000313" key="2">
    <source>
        <dbReference type="Proteomes" id="UP000784294"/>
    </source>
</evidence>
<name>A0A3S5CI95_9PLAT</name>
<evidence type="ECO:0000313" key="1">
    <source>
        <dbReference type="EMBL" id="VEL23666.1"/>
    </source>
</evidence>
<organism evidence="1 2">
    <name type="scientific">Protopolystoma xenopodis</name>
    <dbReference type="NCBI Taxonomy" id="117903"/>
    <lineage>
        <taxon>Eukaryota</taxon>
        <taxon>Metazoa</taxon>
        <taxon>Spiralia</taxon>
        <taxon>Lophotrochozoa</taxon>
        <taxon>Platyhelminthes</taxon>
        <taxon>Monogenea</taxon>
        <taxon>Polyopisthocotylea</taxon>
        <taxon>Polystomatidea</taxon>
        <taxon>Polystomatidae</taxon>
        <taxon>Protopolystoma</taxon>
    </lineage>
</organism>
<accession>A0A3S5CI95</accession>
<proteinExistence type="predicted"/>
<gene>
    <name evidence="1" type="ORF">PXEA_LOCUS17106</name>
</gene>
<reference evidence="1" key="1">
    <citation type="submission" date="2018-11" db="EMBL/GenBank/DDBJ databases">
        <authorList>
            <consortium name="Pathogen Informatics"/>
        </authorList>
    </citation>
    <scope>NUCLEOTIDE SEQUENCE</scope>
</reference>
<sequence length="84" mass="9717">MASVWWRQRRPTLSIRLQQFGWPHETNGLRMLELDQINTFLNPLRWPGCIGADGLAVSHVLLLPDFTPHRPFCLFLTILPEPLA</sequence>
<dbReference type="AlphaFoldDB" id="A0A3S5CI95"/>
<dbReference type="Proteomes" id="UP000784294">
    <property type="component" value="Unassembled WGS sequence"/>
</dbReference>
<keyword evidence="2" id="KW-1185">Reference proteome</keyword>